<protein>
    <submittedName>
        <fullName evidence="1">Uncharacterized protein</fullName>
    </submittedName>
</protein>
<dbReference type="EMBL" id="GGEC01083426">
    <property type="protein sequence ID" value="MBX63910.1"/>
    <property type="molecule type" value="Transcribed_RNA"/>
</dbReference>
<evidence type="ECO:0000313" key="1">
    <source>
        <dbReference type="EMBL" id="MBX63910.1"/>
    </source>
</evidence>
<name>A0A2P2QA89_RHIMU</name>
<sequence length="20" mass="2358">MDLPLLKEKKNLKNEMLSNV</sequence>
<organism evidence="1">
    <name type="scientific">Rhizophora mucronata</name>
    <name type="common">Asiatic mangrove</name>
    <dbReference type="NCBI Taxonomy" id="61149"/>
    <lineage>
        <taxon>Eukaryota</taxon>
        <taxon>Viridiplantae</taxon>
        <taxon>Streptophyta</taxon>
        <taxon>Embryophyta</taxon>
        <taxon>Tracheophyta</taxon>
        <taxon>Spermatophyta</taxon>
        <taxon>Magnoliopsida</taxon>
        <taxon>eudicotyledons</taxon>
        <taxon>Gunneridae</taxon>
        <taxon>Pentapetalae</taxon>
        <taxon>rosids</taxon>
        <taxon>fabids</taxon>
        <taxon>Malpighiales</taxon>
        <taxon>Rhizophoraceae</taxon>
        <taxon>Rhizophora</taxon>
    </lineage>
</organism>
<accession>A0A2P2QA89</accession>
<reference evidence="1" key="1">
    <citation type="submission" date="2018-02" db="EMBL/GenBank/DDBJ databases">
        <title>Rhizophora mucronata_Transcriptome.</title>
        <authorList>
            <person name="Meera S.P."/>
            <person name="Sreeshan A."/>
            <person name="Augustine A."/>
        </authorList>
    </citation>
    <scope>NUCLEOTIDE SEQUENCE</scope>
    <source>
        <tissue evidence="1">Leaf</tissue>
    </source>
</reference>
<dbReference type="AlphaFoldDB" id="A0A2P2QA89"/>
<proteinExistence type="predicted"/>